<dbReference type="PANTHER" id="PTHR24114">
    <property type="entry name" value="LEUCINE RICH REPEAT FAMILY PROTEIN"/>
    <property type="match status" value="1"/>
</dbReference>
<sequence length="499" mass="54248">MKANKEGISTRLVPTDVQVEADLIRTAQLEAEGLAVLKGLTEHADLHGEFPAEVNLAGLKIPPLPRRAFLERLEKDGGVKTLNLSQMGMDNGDGIYISKALKANKTISSLDLSSNKFGTYTASILGESLSVNETLERLDLSDNPRLTDGGSCDTGNTQNGIEKFAEGLGDNQSLKWLDMSFDGVDALGGQHLVEALRKRRQALDIFAEPGNHLTNQQVNVLASFRIEKGDGGIGALIDRFDVSAVLKQKKKDTEKAEAEKKQNEKEEKENAAKAKALPQSAPKEGEDSSSSPADPPAAATDQPGDAEGEQTEGGEQRTEEADKADETDMEKVKRSVDKMFALPEWKAMLERGFQHYDIDGSGQMDTKEMKKAMATLQKGIVNDYFPEVKLPPVDDELVEKSMKVFDANENGTLSLTEYAAFSDSYLGGLIVKGAEEYEKAEKSLGPVIEKIVLRTSQLQAATKTQKAAEAEAKREGGSASRPNPNSKKEPKQPKKKPEE</sequence>
<feature type="domain" description="EF-hand" evidence="3">
    <location>
        <begin position="344"/>
        <end position="379"/>
    </location>
</feature>
<dbReference type="GO" id="GO:0005509">
    <property type="term" value="F:calcium ion binding"/>
    <property type="evidence" value="ECO:0007669"/>
    <property type="project" value="InterPro"/>
</dbReference>
<dbReference type="Gene3D" id="3.80.10.10">
    <property type="entry name" value="Ribonuclease Inhibitor"/>
    <property type="match status" value="2"/>
</dbReference>
<protein>
    <recommendedName>
        <fullName evidence="3">EF-hand domain-containing protein</fullName>
    </recommendedName>
</protein>
<dbReference type="CDD" id="cd00051">
    <property type="entry name" value="EFh"/>
    <property type="match status" value="1"/>
</dbReference>
<evidence type="ECO:0000256" key="2">
    <source>
        <dbReference type="SAM" id="MobiDB-lite"/>
    </source>
</evidence>
<dbReference type="InterPro" id="IPR032675">
    <property type="entry name" value="LRR_dom_sf"/>
</dbReference>
<proteinExistence type="predicted"/>
<feature type="compositionally biased region" description="Low complexity" evidence="2">
    <location>
        <begin position="288"/>
        <end position="303"/>
    </location>
</feature>
<feature type="region of interest" description="Disordered" evidence="2">
    <location>
        <begin position="459"/>
        <end position="499"/>
    </location>
</feature>
<dbReference type="SMART" id="SM00054">
    <property type="entry name" value="EFh"/>
    <property type="match status" value="2"/>
</dbReference>
<accession>A0A0G4F098</accession>
<dbReference type="PROSITE" id="PS00018">
    <property type="entry name" value="EF_HAND_1"/>
    <property type="match status" value="2"/>
</dbReference>
<feature type="region of interest" description="Disordered" evidence="2">
    <location>
        <begin position="247"/>
        <end position="331"/>
    </location>
</feature>
<dbReference type="SUPFAM" id="SSF52047">
    <property type="entry name" value="RNI-like"/>
    <property type="match status" value="1"/>
</dbReference>
<evidence type="ECO:0000313" key="4">
    <source>
        <dbReference type="EMBL" id="CEM05313.1"/>
    </source>
</evidence>
<gene>
    <name evidence="4" type="ORF">Cvel_2605</name>
</gene>
<dbReference type="InterPro" id="IPR011992">
    <property type="entry name" value="EF-hand-dom_pair"/>
</dbReference>
<feature type="compositionally biased region" description="Basic and acidic residues" evidence="2">
    <location>
        <begin position="466"/>
        <end position="476"/>
    </location>
</feature>
<name>A0A0G4F098_9ALVE</name>
<organism evidence="4">
    <name type="scientific">Chromera velia CCMP2878</name>
    <dbReference type="NCBI Taxonomy" id="1169474"/>
    <lineage>
        <taxon>Eukaryota</taxon>
        <taxon>Sar</taxon>
        <taxon>Alveolata</taxon>
        <taxon>Colpodellida</taxon>
        <taxon>Chromeraceae</taxon>
        <taxon>Chromera</taxon>
    </lineage>
</organism>
<reference evidence="4" key="1">
    <citation type="submission" date="2014-11" db="EMBL/GenBank/DDBJ databases">
        <authorList>
            <person name="Otto D Thomas"/>
            <person name="Naeem Raeece"/>
        </authorList>
    </citation>
    <scope>NUCLEOTIDE SEQUENCE</scope>
</reference>
<evidence type="ECO:0000259" key="3">
    <source>
        <dbReference type="PROSITE" id="PS50222"/>
    </source>
</evidence>
<dbReference type="InterPro" id="IPR052394">
    <property type="entry name" value="LRR-containing"/>
</dbReference>
<dbReference type="InterPro" id="IPR002048">
    <property type="entry name" value="EF_hand_dom"/>
</dbReference>
<feature type="compositionally biased region" description="Basic and acidic residues" evidence="2">
    <location>
        <begin position="251"/>
        <end position="272"/>
    </location>
</feature>
<dbReference type="SUPFAM" id="SSF47473">
    <property type="entry name" value="EF-hand"/>
    <property type="match status" value="1"/>
</dbReference>
<dbReference type="AlphaFoldDB" id="A0A0G4F098"/>
<dbReference type="VEuPathDB" id="CryptoDB:Cvel_2605"/>
<feature type="compositionally biased region" description="Basic and acidic residues" evidence="2">
    <location>
        <begin position="486"/>
        <end position="499"/>
    </location>
</feature>
<dbReference type="EMBL" id="CDMZ01000044">
    <property type="protein sequence ID" value="CEM05313.1"/>
    <property type="molecule type" value="Genomic_DNA"/>
</dbReference>
<dbReference type="SMART" id="SM00368">
    <property type="entry name" value="LRR_RI"/>
    <property type="match status" value="3"/>
</dbReference>
<dbReference type="PROSITE" id="PS50222">
    <property type="entry name" value="EF_HAND_2"/>
    <property type="match status" value="2"/>
</dbReference>
<evidence type="ECO:0000256" key="1">
    <source>
        <dbReference type="ARBA" id="ARBA00022837"/>
    </source>
</evidence>
<dbReference type="Gene3D" id="1.10.238.10">
    <property type="entry name" value="EF-hand"/>
    <property type="match status" value="1"/>
</dbReference>
<feature type="compositionally biased region" description="Basic and acidic residues" evidence="2">
    <location>
        <begin position="314"/>
        <end position="331"/>
    </location>
</feature>
<dbReference type="InterPro" id="IPR018247">
    <property type="entry name" value="EF_Hand_1_Ca_BS"/>
</dbReference>
<keyword evidence="1" id="KW-0106">Calcium</keyword>
<feature type="domain" description="EF-hand" evidence="3">
    <location>
        <begin position="393"/>
        <end position="428"/>
    </location>
</feature>
<dbReference type="PANTHER" id="PTHR24114:SF2">
    <property type="entry name" value="F-BOX DOMAIN-CONTAINING PROTEIN-RELATED"/>
    <property type="match status" value="1"/>
</dbReference>
<dbReference type="Pfam" id="PF13499">
    <property type="entry name" value="EF-hand_7"/>
    <property type="match status" value="1"/>
</dbReference>